<accession>A0A482GDR9</accession>
<reference evidence="1 2" key="1">
    <citation type="submission" date="2018-12" db="EMBL/GenBank/DDBJ databases">
        <title>Still something new to discover - new insights into E. coli phage diversity and taxonomy.</title>
        <authorList>
            <person name="Korf I.H.E."/>
            <person name="Adriaennsens E."/>
            <person name="Dreiseikelmann B."/>
            <person name="Kropinski A."/>
            <person name="Nimtz M."/>
            <person name="Meier-Kolthoff J.P."/>
            <person name="Rohde M."/>
            <person name="van Raaij M."/>
            <person name="Wittmann J."/>
        </authorList>
    </citation>
    <scope>NUCLEOTIDE SEQUENCE [LARGE SCALE GENOMIC DNA]</scope>
</reference>
<proteinExistence type="predicted"/>
<organism evidence="1 2">
    <name type="scientific">Escherichia phage vB_EcoM_Goslar</name>
    <dbReference type="NCBI Taxonomy" id="2502409"/>
    <lineage>
        <taxon>Viruses</taxon>
        <taxon>Duplodnaviria</taxon>
        <taxon>Heunggongvirae</taxon>
        <taxon>Uroviricota</taxon>
        <taxon>Caudoviricetes</taxon>
        <taxon>Chimalliviridae</taxon>
        <taxon>Goslarvirus</taxon>
        <taxon>Goslarvirus goslar</taxon>
    </lineage>
</organism>
<name>A0A482GDR9_BPGOS</name>
<keyword evidence="2" id="KW-1185">Reference proteome</keyword>
<gene>
    <name evidence="1" type="ORF">Goslar_00077</name>
</gene>
<organismHost>
    <name type="scientific">Escherichia coli</name>
    <dbReference type="NCBI Taxonomy" id="562"/>
</organismHost>
<protein>
    <submittedName>
        <fullName evidence="1">Uncharacterized protein</fullName>
    </submittedName>
</protein>
<evidence type="ECO:0000313" key="1">
    <source>
        <dbReference type="EMBL" id="QBO63870.1"/>
    </source>
</evidence>
<evidence type="ECO:0000313" key="2">
    <source>
        <dbReference type="Proteomes" id="UP000294673"/>
    </source>
</evidence>
<dbReference type="Proteomes" id="UP000294673">
    <property type="component" value="Segment"/>
</dbReference>
<dbReference type="EMBL" id="MK327938">
    <property type="protein sequence ID" value="QBO63870.1"/>
    <property type="molecule type" value="Genomic_DNA"/>
</dbReference>
<sequence length="212" mass="23860">MSKNKDQRSAQMDEKITAVETAVENGAAAAPTNNVVAQPETVAVEKKETVVEEKPAKPAVKESPAVSIVASRAATLVAPFQKYAEEMGPTMPQTPQSLIRHQRSLMSAFRALLDVDNPEVFRTAFADILKIWKDNSEGAFNANRYLYRGIDNMPLDYHTRMAFLTVLRLMDAIYDESRRQVEIRAIDLNIAIPEIAYFDTRNYLAGYMRRFA</sequence>